<evidence type="ECO:0000256" key="1">
    <source>
        <dbReference type="ARBA" id="ARBA00000085"/>
    </source>
</evidence>
<organism evidence="18 19">
    <name type="scientific">Meridianimarinicoccus aquatilis</name>
    <dbReference type="NCBI Taxonomy" id="2552766"/>
    <lineage>
        <taxon>Bacteria</taxon>
        <taxon>Pseudomonadati</taxon>
        <taxon>Pseudomonadota</taxon>
        <taxon>Alphaproteobacteria</taxon>
        <taxon>Rhodobacterales</taxon>
        <taxon>Paracoccaceae</taxon>
        <taxon>Meridianimarinicoccus</taxon>
    </lineage>
</organism>
<dbReference type="Gene3D" id="3.30.565.10">
    <property type="entry name" value="Histidine kinase-like ATPase, C-terminal domain"/>
    <property type="match status" value="1"/>
</dbReference>
<dbReference type="PROSITE" id="PS50885">
    <property type="entry name" value="HAMP"/>
    <property type="match status" value="1"/>
</dbReference>
<feature type="domain" description="Histidine kinase" evidence="16">
    <location>
        <begin position="240"/>
        <end position="439"/>
    </location>
</feature>
<dbReference type="Pfam" id="PF00512">
    <property type="entry name" value="HisKA"/>
    <property type="match status" value="1"/>
</dbReference>
<dbReference type="SUPFAM" id="SSF47384">
    <property type="entry name" value="Homodimeric domain of signal transducing histidine kinase"/>
    <property type="match status" value="1"/>
</dbReference>
<dbReference type="InterPro" id="IPR036890">
    <property type="entry name" value="HATPase_C_sf"/>
</dbReference>
<dbReference type="InterPro" id="IPR004358">
    <property type="entry name" value="Sig_transdc_His_kin-like_C"/>
</dbReference>
<dbReference type="SUPFAM" id="SSF55874">
    <property type="entry name" value="ATPase domain of HSP90 chaperone/DNA topoisomerase II/histidine kinase"/>
    <property type="match status" value="1"/>
</dbReference>
<dbReference type="GO" id="GO:0000155">
    <property type="term" value="F:phosphorelay sensor kinase activity"/>
    <property type="evidence" value="ECO:0007669"/>
    <property type="project" value="InterPro"/>
</dbReference>
<comment type="subcellular location">
    <subcellularLocation>
        <location evidence="2">Cell inner membrane</location>
        <topology evidence="2">Multi-pass membrane protein</topology>
    </subcellularLocation>
</comment>
<name>A0A4R6B5D1_9RHOB</name>
<dbReference type="InterPro" id="IPR050980">
    <property type="entry name" value="2C_sensor_his_kinase"/>
</dbReference>
<keyword evidence="8 15" id="KW-0812">Transmembrane</keyword>
<evidence type="ECO:0000259" key="17">
    <source>
        <dbReference type="PROSITE" id="PS50885"/>
    </source>
</evidence>
<evidence type="ECO:0000256" key="7">
    <source>
        <dbReference type="ARBA" id="ARBA00022679"/>
    </source>
</evidence>
<evidence type="ECO:0000256" key="11">
    <source>
        <dbReference type="ARBA" id="ARBA00022840"/>
    </source>
</evidence>
<dbReference type="InterPro" id="IPR036097">
    <property type="entry name" value="HisK_dim/P_sf"/>
</dbReference>
<evidence type="ECO:0000256" key="3">
    <source>
        <dbReference type="ARBA" id="ARBA00012438"/>
    </source>
</evidence>
<dbReference type="OrthoDB" id="9804645at2"/>
<dbReference type="AlphaFoldDB" id="A0A4R6B5D1"/>
<dbReference type="PANTHER" id="PTHR44936">
    <property type="entry name" value="SENSOR PROTEIN CREC"/>
    <property type="match status" value="1"/>
</dbReference>
<keyword evidence="13" id="KW-0902">Two-component regulatory system</keyword>
<evidence type="ECO:0000256" key="14">
    <source>
        <dbReference type="ARBA" id="ARBA00023136"/>
    </source>
</evidence>
<dbReference type="RefSeq" id="WP_133341118.1">
    <property type="nucleotide sequence ID" value="NZ_SMZO01000002.1"/>
</dbReference>
<dbReference type="CDD" id="cd06225">
    <property type="entry name" value="HAMP"/>
    <property type="match status" value="1"/>
</dbReference>
<evidence type="ECO:0000256" key="13">
    <source>
        <dbReference type="ARBA" id="ARBA00023012"/>
    </source>
</evidence>
<evidence type="ECO:0000256" key="8">
    <source>
        <dbReference type="ARBA" id="ARBA00022692"/>
    </source>
</evidence>
<keyword evidence="5" id="KW-0997">Cell inner membrane</keyword>
<dbReference type="EMBL" id="SMZO01000002">
    <property type="protein sequence ID" value="TDL91278.1"/>
    <property type="molecule type" value="Genomic_DNA"/>
</dbReference>
<dbReference type="EC" id="2.7.13.3" evidence="3"/>
<dbReference type="SMART" id="SM00387">
    <property type="entry name" value="HATPase_c"/>
    <property type="match status" value="1"/>
</dbReference>
<dbReference type="PANTHER" id="PTHR44936:SF5">
    <property type="entry name" value="SENSOR HISTIDINE KINASE ENVZ"/>
    <property type="match status" value="1"/>
</dbReference>
<feature type="transmembrane region" description="Helical" evidence="15">
    <location>
        <begin position="161"/>
        <end position="180"/>
    </location>
</feature>
<evidence type="ECO:0000259" key="16">
    <source>
        <dbReference type="PROSITE" id="PS50109"/>
    </source>
</evidence>
<dbReference type="Pfam" id="PF02518">
    <property type="entry name" value="HATPase_c"/>
    <property type="match status" value="1"/>
</dbReference>
<feature type="domain" description="HAMP" evidence="17">
    <location>
        <begin position="181"/>
        <end position="232"/>
    </location>
</feature>
<dbReference type="PRINTS" id="PR00344">
    <property type="entry name" value="BCTRLSENSOR"/>
</dbReference>
<dbReference type="GO" id="GO:0005524">
    <property type="term" value="F:ATP binding"/>
    <property type="evidence" value="ECO:0007669"/>
    <property type="project" value="UniProtKB-KW"/>
</dbReference>
<dbReference type="InterPro" id="IPR005467">
    <property type="entry name" value="His_kinase_dom"/>
</dbReference>
<dbReference type="CDD" id="cd00082">
    <property type="entry name" value="HisKA"/>
    <property type="match status" value="1"/>
</dbReference>
<comment type="catalytic activity">
    <reaction evidence="1">
        <text>ATP + protein L-histidine = ADP + protein N-phospho-L-histidine.</text>
        <dbReference type="EC" id="2.7.13.3"/>
    </reaction>
</comment>
<keyword evidence="12 15" id="KW-1133">Transmembrane helix</keyword>
<keyword evidence="10" id="KW-0418">Kinase</keyword>
<reference evidence="18 19" key="1">
    <citation type="submission" date="2019-03" db="EMBL/GenBank/DDBJ databases">
        <title>Rhodobacteraceae bacterium SM1902, a new member of the family Rhodobacteraceae isolated from Yantai.</title>
        <authorList>
            <person name="Sun Y."/>
        </authorList>
    </citation>
    <scope>NUCLEOTIDE SEQUENCE [LARGE SCALE GENOMIC DNA]</scope>
    <source>
        <strain evidence="18 19">SM1902</strain>
    </source>
</reference>
<keyword evidence="14 15" id="KW-0472">Membrane</keyword>
<keyword evidence="19" id="KW-1185">Reference proteome</keyword>
<evidence type="ECO:0000256" key="10">
    <source>
        <dbReference type="ARBA" id="ARBA00022777"/>
    </source>
</evidence>
<dbReference type="Pfam" id="PF00672">
    <property type="entry name" value="HAMP"/>
    <property type="match status" value="1"/>
</dbReference>
<evidence type="ECO:0000256" key="2">
    <source>
        <dbReference type="ARBA" id="ARBA00004429"/>
    </source>
</evidence>
<keyword evidence="9" id="KW-0547">Nucleotide-binding</keyword>
<evidence type="ECO:0000256" key="5">
    <source>
        <dbReference type="ARBA" id="ARBA00022519"/>
    </source>
</evidence>
<gene>
    <name evidence="18" type="ORF">E2L05_01495</name>
</gene>
<accession>A0A4R6B5D1</accession>
<keyword evidence="4" id="KW-1003">Cell membrane</keyword>
<evidence type="ECO:0000256" key="12">
    <source>
        <dbReference type="ARBA" id="ARBA00022989"/>
    </source>
</evidence>
<keyword evidence="7" id="KW-0808">Transferase</keyword>
<dbReference type="Gene3D" id="1.10.287.130">
    <property type="match status" value="1"/>
</dbReference>
<evidence type="ECO:0000313" key="19">
    <source>
        <dbReference type="Proteomes" id="UP000294562"/>
    </source>
</evidence>
<dbReference type="SMART" id="SM00388">
    <property type="entry name" value="HisKA"/>
    <property type="match status" value="1"/>
</dbReference>
<comment type="caution">
    <text evidence="18">The sequence shown here is derived from an EMBL/GenBank/DDBJ whole genome shotgun (WGS) entry which is preliminary data.</text>
</comment>
<sequence>MLAAFLKHWMPRSLYGRAALILLLPVLTLQLVVSVVFIQRHFEGVTAQMTRNVLIETQFLVGQINQAETLEDALKIGRDLGGALQIGVITPAPDNRGDQRVFYDLSGRVVSEILRDRLPGMESIDLRSDTRQVRVVVDTLWGRVELRLQRSRVSASNPHQLLVLMIFTGILMTMISFIFLRNQLRPIRRLARAADAFGKGRHANYHVAGAMEVRQAGAAFLDMRERIERQIEQRTLMLSGVSHDLRTPLTRLKLELSMMDDTPEAEAMLRDVRDMQRLVDEFLAFARGDALDDPVPTDLTALVKKVIEDMERSGHTVELETAVETGLIDVRPMAVTRALENLLGNAVRYGTCACVRIEMLSGAVRIRVEDDGPGIPAEKRIDALKPFNRLDPARNQNSTTGVGLGLAIASDIARKHGGRLQLGESARLGGLCADLVLAV</sequence>
<evidence type="ECO:0000313" key="18">
    <source>
        <dbReference type="EMBL" id="TDL91278.1"/>
    </source>
</evidence>
<dbReference type="PROSITE" id="PS50109">
    <property type="entry name" value="HIS_KIN"/>
    <property type="match status" value="1"/>
</dbReference>
<dbReference type="Proteomes" id="UP000294562">
    <property type="component" value="Unassembled WGS sequence"/>
</dbReference>
<evidence type="ECO:0000256" key="6">
    <source>
        <dbReference type="ARBA" id="ARBA00022553"/>
    </source>
</evidence>
<dbReference type="GO" id="GO:0005886">
    <property type="term" value="C:plasma membrane"/>
    <property type="evidence" value="ECO:0007669"/>
    <property type="project" value="UniProtKB-SubCell"/>
</dbReference>
<evidence type="ECO:0000256" key="9">
    <source>
        <dbReference type="ARBA" id="ARBA00022741"/>
    </source>
</evidence>
<dbReference type="SMART" id="SM00304">
    <property type="entry name" value="HAMP"/>
    <property type="match status" value="1"/>
</dbReference>
<keyword evidence="11" id="KW-0067">ATP-binding</keyword>
<dbReference type="InterPro" id="IPR003660">
    <property type="entry name" value="HAMP_dom"/>
</dbReference>
<evidence type="ECO:0000256" key="15">
    <source>
        <dbReference type="SAM" id="Phobius"/>
    </source>
</evidence>
<protein>
    <recommendedName>
        <fullName evidence="3">histidine kinase</fullName>
        <ecNumber evidence="3">2.7.13.3</ecNumber>
    </recommendedName>
</protein>
<dbReference type="InterPro" id="IPR003594">
    <property type="entry name" value="HATPase_dom"/>
</dbReference>
<dbReference type="InterPro" id="IPR003661">
    <property type="entry name" value="HisK_dim/P_dom"/>
</dbReference>
<keyword evidence="6" id="KW-0597">Phosphoprotein</keyword>
<proteinExistence type="predicted"/>
<evidence type="ECO:0000256" key="4">
    <source>
        <dbReference type="ARBA" id="ARBA00022475"/>
    </source>
</evidence>